<keyword evidence="2" id="KW-0813">Transport</keyword>
<feature type="region of interest" description="Disordered" evidence="7">
    <location>
        <begin position="435"/>
        <end position="454"/>
    </location>
</feature>
<keyword evidence="11" id="KW-1185">Reference proteome</keyword>
<keyword evidence="4" id="KW-0029">Amino-acid transport</keyword>
<feature type="transmembrane region" description="Helical" evidence="8">
    <location>
        <begin position="60"/>
        <end position="82"/>
    </location>
</feature>
<evidence type="ECO:0000256" key="2">
    <source>
        <dbReference type="ARBA" id="ARBA00022448"/>
    </source>
</evidence>
<dbReference type="GO" id="GO:0015179">
    <property type="term" value="F:L-amino acid transmembrane transporter activity"/>
    <property type="evidence" value="ECO:0007669"/>
    <property type="project" value="TreeGrafter"/>
</dbReference>
<evidence type="ECO:0000256" key="4">
    <source>
        <dbReference type="ARBA" id="ARBA00022970"/>
    </source>
</evidence>
<evidence type="ECO:0000256" key="7">
    <source>
        <dbReference type="SAM" id="MobiDB-lite"/>
    </source>
</evidence>
<gene>
    <name evidence="10" type="ORF">FBUS_03860</name>
</gene>
<evidence type="ECO:0000313" key="11">
    <source>
        <dbReference type="Proteomes" id="UP000728185"/>
    </source>
</evidence>
<proteinExistence type="predicted"/>
<comment type="caution">
    <text evidence="10">The sequence shown here is derived from an EMBL/GenBank/DDBJ whole genome shotgun (WGS) entry which is preliminary data.</text>
</comment>
<sequence length="709" mass="77861">MILLGGPKLLSGGSHLVWWQPDGLIRCIPIFFASFFCQTQLLTIYTGLHQPSVSAMHDVVKFGVGIMSIAYGLFGLLGYLAFVDHAVPGNVFLLYPDDSLSFCIQAGFLFTIAVSIPLTLFPLRRSVDSFINRQDLRYNSIPDLEDGFDYDMPAKRFRLMTAGILVLCFSFSLTTDKIEVIIQLTSSLSGSVIGYILPSLAVLSTYGVCRSAKERRIAICLVIVGLCLFVIGSCSVAFHGGPQTNPAYSSSILAVDLEKHSPPDPAENRVLPAPDPIESKSLPDRASPNGNPEAVNPNLQPLRKFVQTQDKNTRIEMMRTHLRAKESQSDQNFELSDPNRVQKMIHANISAFGSSSNRDAAIPAKQQFPRKSAEIMVDVEVKEPKLPVDIANSVKGLPKESFEEQVVKEDASVESAKNEFPEDAVKASIRVIKPDSPLNIDNPENGSSMHRQPNHALDNISMRNTTSKLQSNLIEQKLLEIPLRQNEISIPPEQSTKLPVVDSGRSHSPPNDTLVTVRNKTESAEISMRNNLSNEQSMNHLNSSSSAVPIPILEAEVVYLSHPAPRDSQSRGEPAQVTRNISDQAHHIPDPAVHNPDTRFLSSAMIETEKQIEETHFPTTSDPSLGPSLNNRSLPMPVELQAKPQNAVPTGSLQSNKPLPKSDVNEETLKNIDAHALKSYDIQGSKNLGDEANIPDKPDAVVKKHQDVL</sequence>
<feature type="transmembrane region" description="Helical" evidence="8">
    <location>
        <begin position="218"/>
        <end position="238"/>
    </location>
</feature>
<feature type="transmembrane region" description="Helical" evidence="8">
    <location>
        <begin position="102"/>
        <end position="123"/>
    </location>
</feature>
<feature type="region of interest" description="Disordered" evidence="7">
    <location>
        <begin position="615"/>
        <end position="634"/>
    </location>
</feature>
<feature type="transmembrane region" description="Helical" evidence="8">
    <location>
        <begin position="180"/>
        <end position="206"/>
    </location>
</feature>
<dbReference type="PANTHER" id="PTHR22950:SF646">
    <property type="entry name" value="SODIUM-COUPLED NEUTRAL AMINO ACID TRANSPORTER 10-RELATED"/>
    <property type="match status" value="1"/>
</dbReference>
<keyword evidence="5 8" id="KW-1133">Transmembrane helix</keyword>
<keyword evidence="6 8" id="KW-0472">Membrane</keyword>
<dbReference type="EMBL" id="LUCM01002851">
    <property type="protein sequence ID" value="KAA0196730.1"/>
    <property type="molecule type" value="Genomic_DNA"/>
</dbReference>
<dbReference type="OrthoDB" id="513400at2759"/>
<evidence type="ECO:0000256" key="8">
    <source>
        <dbReference type="SAM" id="Phobius"/>
    </source>
</evidence>
<accession>A0A8E0VMA8</accession>
<evidence type="ECO:0000256" key="5">
    <source>
        <dbReference type="ARBA" id="ARBA00022989"/>
    </source>
</evidence>
<name>A0A8E0VMA8_9TREM</name>
<dbReference type="InterPro" id="IPR013057">
    <property type="entry name" value="AA_transpt_TM"/>
</dbReference>
<organism evidence="10 11">
    <name type="scientific">Fasciolopsis buskii</name>
    <dbReference type="NCBI Taxonomy" id="27845"/>
    <lineage>
        <taxon>Eukaryota</taxon>
        <taxon>Metazoa</taxon>
        <taxon>Spiralia</taxon>
        <taxon>Lophotrochozoa</taxon>
        <taxon>Platyhelminthes</taxon>
        <taxon>Trematoda</taxon>
        <taxon>Digenea</taxon>
        <taxon>Plagiorchiida</taxon>
        <taxon>Echinostomata</taxon>
        <taxon>Echinostomatoidea</taxon>
        <taxon>Fasciolidae</taxon>
        <taxon>Fasciolopsis</taxon>
    </lineage>
</organism>
<evidence type="ECO:0000256" key="1">
    <source>
        <dbReference type="ARBA" id="ARBA00004141"/>
    </source>
</evidence>
<feature type="region of interest" description="Disordered" evidence="7">
    <location>
        <begin position="259"/>
        <end position="298"/>
    </location>
</feature>
<feature type="compositionally biased region" description="Polar residues" evidence="7">
    <location>
        <begin position="442"/>
        <end position="451"/>
    </location>
</feature>
<dbReference type="GO" id="GO:0016020">
    <property type="term" value="C:membrane"/>
    <property type="evidence" value="ECO:0007669"/>
    <property type="project" value="UniProtKB-SubCell"/>
</dbReference>
<feature type="compositionally biased region" description="Basic and acidic residues" evidence="7">
    <location>
        <begin position="694"/>
        <end position="709"/>
    </location>
</feature>
<evidence type="ECO:0000259" key="9">
    <source>
        <dbReference type="Pfam" id="PF01490"/>
    </source>
</evidence>
<feature type="domain" description="Amino acid transporter transmembrane" evidence="9">
    <location>
        <begin position="23"/>
        <end position="233"/>
    </location>
</feature>
<reference evidence="10" key="1">
    <citation type="submission" date="2019-05" db="EMBL/GenBank/DDBJ databases">
        <title>Annotation for the trematode Fasciolopsis buski.</title>
        <authorList>
            <person name="Choi Y.-J."/>
        </authorList>
    </citation>
    <scope>NUCLEOTIDE SEQUENCE</scope>
    <source>
        <strain evidence="10">HT</strain>
        <tissue evidence="10">Whole worm</tissue>
    </source>
</reference>
<evidence type="ECO:0000256" key="3">
    <source>
        <dbReference type="ARBA" id="ARBA00022692"/>
    </source>
</evidence>
<feature type="transmembrane region" description="Helical" evidence="8">
    <location>
        <begin position="157"/>
        <end position="174"/>
    </location>
</feature>
<feature type="region of interest" description="Disordered" evidence="7">
    <location>
        <begin position="495"/>
        <end position="514"/>
    </location>
</feature>
<protein>
    <submittedName>
        <fullName evidence="10">Putative sodium-coupled neutral amino acid transporter 10</fullName>
    </submittedName>
</protein>
<evidence type="ECO:0000313" key="10">
    <source>
        <dbReference type="EMBL" id="KAA0196730.1"/>
    </source>
</evidence>
<evidence type="ECO:0000256" key="6">
    <source>
        <dbReference type="ARBA" id="ARBA00023136"/>
    </source>
</evidence>
<feature type="compositionally biased region" description="Polar residues" evidence="7">
    <location>
        <begin position="617"/>
        <end position="633"/>
    </location>
</feature>
<comment type="subcellular location">
    <subcellularLocation>
        <location evidence="1">Membrane</location>
        <topology evidence="1">Multi-pass membrane protein</topology>
    </subcellularLocation>
</comment>
<dbReference type="Pfam" id="PF01490">
    <property type="entry name" value="Aa_trans"/>
    <property type="match status" value="1"/>
</dbReference>
<feature type="transmembrane region" description="Helical" evidence="8">
    <location>
        <begin position="23"/>
        <end position="48"/>
    </location>
</feature>
<dbReference type="Proteomes" id="UP000728185">
    <property type="component" value="Unassembled WGS sequence"/>
</dbReference>
<feature type="region of interest" description="Disordered" evidence="7">
    <location>
        <begin position="685"/>
        <end position="709"/>
    </location>
</feature>
<keyword evidence="3 8" id="KW-0812">Transmembrane</keyword>
<dbReference type="AlphaFoldDB" id="A0A8E0VMA8"/>
<dbReference type="PANTHER" id="PTHR22950">
    <property type="entry name" value="AMINO ACID TRANSPORTER"/>
    <property type="match status" value="1"/>
</dbReference>